<feature type="domain" description="Erythromycin biosynthesis protein CIII-like C-terminal" evidence="1">
    <location>
        <begin position="335"/>
        <end position="443"/>
    </location>
</feature>
<dbReference type="AlphaFoldDB" id="A0AAJ0H762"/>
<reference evidence="2" key="2">
    <citation type="submission" date="2023-06" db="EMBL/GenBank/DDBJ databases">
        <authorList>
            <consortium name="Lawrence Berkeley National Laboratory"/>
            <person name="Haridas S."/>
            <person name="Hensen N."/>
            <person name="Bonometti L."/>
            <person name="Westerberg I."/>
            <person name="Brannstrom I.O."/>
            <person name="Guillou S."/>
            <person name="Cros-Aarteil S."/>
            <person name="Calhoun S."/>
            <person name="Kuo A."/>
            <person name="Mondo S."/>
            <person name="Pangilinan J."/>
            <person name="Riley R."/>
            <person name="Labutti K."/>
            <person name="Andreopoulos B."/>
            <person name="Lipzen A."/>
            <person name="Chen C."/>
            <person name="Yanf M."/>
            <person name="Daum C."/>
            <person name="Ng V."/>
            <person name="Clum A."/>
            <person name="Steindorff A."/>
            <person name="Ohm R."/>
            <person name="Martin F."/>
            <person name="Silar P."/>
            <person name="Natvig D."/>
            <person name="Lalanne C."/>
            <person name="Gautier V."/>
            <person name="Ament-Velasquez S.L."/>
            <person name="Kruys A."/>
            <person name="Hutchinson M.I."/>
            <person name="Powell A.J."/>
            <person name="Barry K."/>
            <person name="Miller A.N."/>
            <person name="Grigoriev I.V."/>
            <person name="Debuchy R."/>
            <person name="Gladieux P."/>
            <person name="Thoren M.H."/>
            <person name="Johannesson H."/>
        </authorList>
    </citation>
    <scope>NUCLEOTIDE SEQUENCE</scope>
    <source>
        <strain evidence="2">CBS 955.72</strain>
    </source>
</reference>
<accession>A0AAJ0H762</accession>
<reference evidence="2" key="1">
    <citation type="journal article" date="2023" name="Mol. Phylogenet. Evol.">
        <title>Genome-scale phylogeny and comparative genomics of the fungal order Sordariales.</title>
        <authorList>
            <person name="Hensen N."/>
            <person name="Bonometti L."/>
            <person name="Westerberg I."/>
            <person name="Brannstrom I.O."/>
            <person name="Guillou S."/>
            <person name="Cros-Aarteil S."/>
            <person name="Calhoun S."/>
            <person name="Haridas S."/>
            <person name="Kuo A."/>
            <person name="Mondo S."/>
            <person name="Pangilinan J."/>
            <person name="Riley R."/>
            <person name="LaButti K."/>
            <person name="Andreopoulos B."/>
            <person name="Lipzen A."/>
            <person name="Chen C."/>
            <person name="Yan M."/>
            <person name="Daum C."/>
            <person name="Ng V."/>
            <person name="Clum A."/>
            <person name="Steindorff A."/>
            <person name="Ohm R.A."/>
            <person name="Martin F."/>
            <person name="Silar P."/>
            <person name="Natvig D.O."/>
            <person name="Lalanne C."/>
            <person name="Gautier V."/>
            <person name="Ament-Velasquez S.L."/>
            <person name="Kruys A."/>
            <person name="Hutchinson M.I."/>
            <person name="Powell A.J."/>
            <person name="Barry K."/>
            <person name="Miller A.N."/>
            <person name="Grigoriev I.V."/>
            <person name="Debuchy R."/>
            <person name="Gladieux P."/>
            <person name="Hiltunen Thoren M."/>
            <person name="Johannesson H."/>
        </authorList>
    </citation>
    <scope>NUCLEOTIDE SEQUENCE</scope>
    <source>
        <strain evidence="2">CBS 955.72</strain>
    </source>
</reference>
<proteinExistence type="predicted"/>
<dbReference type="InterPro" id="IPR010610">
    <property type="entry name" value="EryCIII-like_C"/>
</dbReference>
<dbReference type="PANTHER" id="PTHR21015">
    <property type="entry name" value="UDP-N-ACETYLGLUCOSAMINE--N-ACETYLMURAMYL-(PENTAPEPTIDE) PYROPHOSPHORYL-UNDECAPRENOL N-ACETYLGLUCOSAMINE TRANSFERASE 1"/>
    <property type="match status" value="1"/>
</dbReference>
<evidence type="ECO:0000259" key="1">
    <source>
        <dbReference type="Pfam" id="PF06722"/>
    </source>
</evidence>
<dbReference type="GO" id="GO:0016757">
    <property type="term" value="F:glycosyltransferase activity"/>
    <property type="evidence" value="ECO:0007669"/>
    <property type="project" value="TreeGrafter"/>
</dbReference>
<dbReference type="SUPFAM" id="SSF53756">
    <property type="entry name" value="UDP-Glycosyltransferase/glycogen phosphorylase"/>
    <property type="match status" value="1"/>
</dbReference>
<gene>
    <name evidence="2" type="ORF">B0T25DRAFT_559600</name>
</gene>
<dbReference type="Proteomes" id="UP001275084">
    <property type="component" value="Unassembled WGS sequence"/>
</dbReference>
<name>A0AAJ0H762_9PEZI</name>
<dbReference type="EMBL" id="JAUIQD010000008">
    <property type="protein sequence ID" value="KAK3341915.1"/>
    <property type="molecule type" value="Genomic_DNA"/>
</dbReference>
<dbReference type="Pfam" id="PF06722">
    <property type="entry name" value="EryCIII-like_C"/>
    <property type="match status" value="1"/>
</dbReference>
<sequence length="463" mass="50983">MANLIPKPALLFTAHPLTGHLTPTLRIATTLSARGFLVYFLGPTAHRARIPAGITFLPLLRTADLDDLLYYSPDNPHPPTPDYWQLLWQRRGMLDFQKTWIDVIPDEWASVAAALAEVRRREAGREVVVVAEAMFFGVMPLFLGAEVPGGSRPRTVALSVTVPFVRSVDVPPFFVEGLGFGGSEEERRRNGAVWEQWGAVTEGLMERWRGKLVEAGAAGAERLEGPFLSGQNYVCHDRILQMGVPGLFYPRSDWPQQFKFIGVLPPAEEPAGGWPNIPPWWAEVTKAAETRKKVVVVAQGTVEVDPSDLIIPTIQAMAPRADNVLVVVILGRKGATLPEDVEVPLNARVTDYLHYDAVLPYASAWVHNGGYGALQHGIAHGVPMVVTGEGQDKIENAKRIEWCGAGVNLGRVAPGVEEVRQAVGLVLDDKKFTQKVRALQKESQELECFNAVEREVLTLLTEY</sequence>
<comment type="caution">
    <text evidence="2">The sequence shown here is derived from an EMBL/GenBank/DDBJ whole genome shotgun (WGS) entry which is preliminary data.</text>
</comment>
<evidence type="ECO:0000313" key="3">
    <source>
        <dbReference type="Proteomes" id="UP001275084"/>
    </source>
</evidence>
<dbReference type="PANTHER" id="PTHR21015:SF22">
    <property type="entry name" value="GLYCOSYLTRANSFERASE"/>
    <property type="match status" value="1"/>
</dbReference>
<dbReference type="Gene3D" id="3.40.50.2000">
    <property type="entry name" value="Glycogen Phosphorylase B"/>
    <property type="match status" value="2"/>
</dbReference>
<keyword evidence="3" id="KW-1185">Reference proteome</keyword>
<evidence type="ECO:0000313" key="2">
    <source>
        <dbReference type="EMBL" id="KAK3341915.1"/>
    </source>
</evidence>
<protein>
    <submittedName>
        <fullName evidence="2">UDP-Glycosyltransferase/glycogen phosphorylase</fullName>
    </submittedName>
</protein>
<organism evidence="2 3">
    <name type="scientific">Lasiosphaeria hispida</name>
    <dbReference type="NCBI Taxonomy" id="260671"/>
    <lineage>
        <taxon>Eukaryota</taxon>
        <taxon>Fungi</taxon>
        <taxon>Dikarya</taxon>
        <taxon>Ascomycota</taxon>
        <taxon>Pezizomycotina</taxon>
        <taxon>Sordariomycetes</taxon>
        <taxon>Sordariomycetidae</taxon>
        <taxon>Sordariales</taxon>
        <taxon>Lasiosphaeriaceae</taxon>
        <taxon>Lasiosphaeria</taxon>
    </lineage>
</organism>